<accession>A0A9N8F1Y1</accession>
<feature type="compositionally biased region" description="Low complexity" evidence="4">
    <location>
        <begin position="136"/>
        <end position="147"/>
    </location>
</feature>
<evidence type="ECO:0000256" key="3">
    <source>
        <dbReference type="PROSITE-ProRule" id="PRU00339"/>
    </source>
</evidence>
<reference evidence="5" key="1">
    <citation type="submission" date="2020-06" db="EMBL/GenBank/DDBJ databases">
        <authorList>
            <consortium name="Plant Systems Biology data submission"/>
        </authorList>
    </citation>
    <scope>NUCLEOTIDE SEQUENCE</scope>
    <source>
        <strain evidence="5">D6</strain>
    </source>
</reference>
<gene>
    <name evidence="5" type="ORF">SEMRO_2696_G334930.1</name>
</gene>
<keyword evidence="6" id="KW-1185">Reference proteome</keyword>
<sequence length="945" mass="104203">MVASTPRYRTQSDPDGVIHVSDDDDQVDYTLGKGGGGQSADVVDVTHMADPPEITEQPMMVDRRDPPTDPGSPVYEATSMASNGVLSDIMEEGQKPPPLQDSRPTSPLMRSTSPHVRRDPSFRGASPSSPLKSYGSNSRSIARTSSSPVAKANSYSGLDSPVRSATASPLQEVISVESLEDRDRVAGTPILHQQPHDHEKPVPIHHSRQGSSSWRTNNARSPPSKRPSPDVDVVDTEHPPPPQPHHQLDDEEPLQEDDMARYLPVNHHHHHHRHHAASSPMEESPDIPEPLAQILKAPPQPPSQEPPGRSIGILPEERDSTNSKSSRQQGDFSDQSSQKRETDGDLDTGGWMFTNIMNTLTCRGPTPIAGSGPLTLVSCGTTNNETQDPGGFGNDDEENSVLGPKGFGDLASLPSLEDSIIHKVGEQDTDNESLSSRVSRVSLATDCLGNAVESKIKNLEMEQQMGAVPAKDQSGSPEADPLASDPEVQRLELELREAFKSFGKNHVRCSHVSLALAEKYTEKKAFKKALELHRNIVAVLSTKLGDNHQDTLDAKIRLGKSLEDAEEYDEGIAAFYEVMAMRRALEGDKDPSTSDALILIANCLRKKGQYMQAIRELKRALKVYRESLGDSHPCVASTVDEIASLYVTLGDFEKSAAILEEVVKLKAATLGMQNRQVASSLVELATSYECSEDFDRAVKALKKAYKIYTDFGGFSCEEATSTLHRIALIYQASGDIHKAAIAYLGVLRGKKHLLGDDHLEVAETYYRLGVCLRETNQLDKALKCMKEALPILVGKGKNIHDVDMIAEVMHEMALLYKAKRQLTEAAKIFKQELTVRRKIGQPDYPCIAKTLNHLGVTEYEMKMHRRALKHLLEVLTIFQERQEQGIDFAEALYNIGLVFEAVRNKERAYEAFLEAARVFKANGYANDHPHMTKAVNKVKRLAVRK</sequence>
<dbReference type="Gene3D" id="1.25.40.10">
    <property type="entry name" value="Tetratricopeptide repeat domain"/>
    <property type="match status" value="3"/>
</dbReference>
<evidence type="ECO:0000256" key="4">
    <source>
        <dbReference type="SAM" id="MobiDB-lite"/>
    </source>
</evidence>
<dbReference type="SUPFAM" id="SSF48452">
    <property type="entry name" value="TPR-like"/>
    <property type="match status" value="2"/>
</dbReference>
<dbReference type="EMBL" id="CAICTM010002694">
    <property type="protein sequence ID" value="CAB9529984.1"/>
    <property type="molecule type" value="Genomic_DNA"/>
</dbReference>
<feature type="repeat" description="TPR" evidence="3">
    <location>
        <begin position="889"/>
        <end position="922"/>
    </location>
</feature>
<evidence type="ECO:0000313" key="5">
    <source>
        <dbReference type="EMBL" id="CAB9529984.1"/>
    </source>
</evidence>
<protein>
    <submittedName>
        <fullName evidence="5">Inherit from COG: repeat-containing protein</fullName>
    </submittedName>
</protein>
<keyword evidence="2 3" id="KW-0802">TPR repeat</keyword>
<dbReference type="PANTHER" id="PTHR45641">
    <property type="entry name" value="TETRATRICOPEPTIDE REPEAT PROTEIN (AFU_ORTHOLOGUE AFUA_6G03870)"/>
    <property type="match status" value="1"/>
</dbReference>
<organism evidence="5 6">
    <name type="scientific">Seminavis robusta</name>
    <dbReference type="NCBI Taxonomy" id="568900"/>
    <lineage>
        <taxon>Eukaryota</taxon>
        <taxon>Sar</taxon>
        <taxon>Stramenopiles</taxon>
        <taxon>Ochrophyta</taxon>
        <taxon>Bacillariophyta</taxon>
        <taxon>Bacillariophyceae</taxon>
        <taxon>Bacillariophycidae</taxon>
        <taxon>Naviculales</taxon>
        <taxon>Naviculaceae</taxon>
        <taxon>Seminavis</taxon>
    </lineage>
</organism>
<evidence type="ECO:0000313" key="6">
    <source>
        <dbReference type="Proteomes" id="UP001153069"/>
    </source>
</evidence>
<dbReference type="InterPro" id="IPR011990">
    <property type="entry name" value="TPR-like_helical_dom_sf"/>
</dbReference>
<dbReference type="AlphaFoldDB" id="A0A9N8F1Y1"/>
<feature type="region of interest" description="Disordered" evidence="4">
    <location>
        <begin position="465"/>
        <end position="484"/>
    </location>
</feature>
<keyword evidence="1" id="KW-0677">Repeat</keyword>
<feature type="compositionally biased region" description="Basic residues" evidence="4">
    <location>
        <begin position="266"/>
        <end position="276"/>
    </location>
</feature>
<dbReference type="Proteomes" id="UP001153069">
    <property type="component" value="Unassembled WGS sequence"/>
</dbReference>
<dbReference type="OrthoDB" id="38368at2759"/>
<feature type="compositionally biased region" description="Polar residues" evidence="4">
    <location>
        <begin position="209"/>
        <end position="221"/>
    </location>
</feature>
<feature type="compositionally biased region" description="Polar residues" evidence="4">
    <location>
        <begin position="126"/>
        <end position="135"/>
    </location>
</feature>
<feature type="compositionally biased region" description="Polar residues" evidence="4">
    <location>
        <begin position="153"/>
        <end position="169"/>
    </location>
</feature>
<dbReference type="PANTHER" id="PTHR45641:SF19">
    <property type="entry name" value="NEPHROCYSTIN-3"/>
    <property type="match status" value="1"/>
</dbReference>
<feature type="repeat" description="TPR" evidence="3">
    <location>
        <begin position="762"/>
        <end position="795"/>
    </location>
</feature>
<dbReference type="PROSITE" id="PS50005">
    <property type="entry name" value="TPR"/>
    <property type="match status" value="2"/>
</dbReference>
<feature type="region of interest" description="Disordered" evidence="4">
    <location>
        <begin position="1"/>
        <end position="349"/>
    </location>
</feature>
<name>A0A9N8F1Y1_9STRA</name>
<comment type="caution">
    <text evidence="5">The sequence shown here is derived from an EMBL/GenBank/DDBJ whole genome shotgun (WGS) entry which is preliminary data.</text>
</comment>
<feature type="compositionally biased region" description="Polar residues" evidence="4">
    <location>
        <begin position="322"/>
        <end position="336"/>
    </location>
</feature>
<evidence type="ECO:0000256" key="2">
    <source>
        <dbReference type="ARBA" id="ARBA00022803"/>
    </source>
</evidence>
<evidence type="ECO:0000256" key="1">
    <source>
        <dbReference type="ARBA" id="ARBA00022737"/>
    </source>
</evidence>
<feature type="compositionally biased region" description="Polar residues" evidence="4">
    <location>
        <begin position="102"/>
        <end position="114"/>
    </location>
</feature>
<dbReference type="SMART" id="SM00028">
    <property type="entry name" value="TPR"/>
    <property type="match status" value="9"/>
</dbReference>
<dbReference type="InterPro" id="IPR019734">
    <property type="entry name" value="TPR_rpt"/>
</dbReference>
<dbReference type="Pfam" id="PF13424">
    <property type="entry name" value="TPR_12"/>
    <property type="match status" value="3"/>
</dbReference>
<proteinExistence type="predicted"/>